<name>A0A918WEC2_STRCJ</name>
<dbReference type="PANTHER" id="PTHR46696">
    <property type="entry name" value="P450, PUTATIVE (EUROFUNG)-RELATED"/>
    <property type="match status" value="1"/>
</dbReference>
<proteinExistence type="inferred from homology"/>
<evidence type="ECO:0000313" key="9">
    <source>
        <dbReference type="Proteomes" id="UP000646244"/>
    </source>
</evidence>
<keyword evidence="6 7" id="KW-0503">Monooxygenase</keyword>
<dbReference type="InterPro" id="IPR001128">
    <property type="entry name" value="Cyt_P450"/>
</dbReference>
<dbReference type="InterPro" id="IPR002397">
    <property type="entry name" value="Cyt_P450_B"/>
</dbReference>
<dbReference type="CDD" id="cd11029">
    <property type="entry name" value="CYP107-like"/>
    <property type="match status" value="1"/>
</dbReference>
<dbReference type="EMBL" id="BMVB01000001">
    <property type="protein sequence ID" value="GHC34246.1"/>
    <property type="molecule type" value="Genomic_DNA"/>
</dbReference>
<keyword evidence="5 7" id="KW-0408">Iron</keyword>
<gene>
    <name evidence="8" type="ORF">GCM10010507_03730</name>
</gene>
<evidence type="ECO:0000256" key="4">
    <source>
        <dbReference type="ARBA" id="ARBA00023002"/>
    </source>
</evidence>
<accession>A0A918WEC2</accession>
<reference evidence="8" key="2">
    <citation type="submission" date="2020-09" db="EMBL/GenBank/DDBJ databases">
        <authorList>
            <person name="Sun Q."/>
            <person name="Ohkuma M."/>
        </authorList>
    </citation>
    <scope>NUCLEOTIDE SEQUENCE</scope>
    <source>
        <strain evidence="8">JCM 4633</strain>
    </source>
</reference>
<dbReference type="GO" id="GO:0020037">
    <property type="term" value="F:heme binding"/>
    <property type="evidence" value="ECO:0007669"/>
    <property type="project" value="InterPro"/>
</dbReference>
<dbReference type="GO" id="GO:0016705">
    <property type="term" value="F:oxidoreductase activity, acting on paired donors, with incorporation or reduction of molecular oxygen"/>
    <property type="evidence" value="ECO:0007669"/>
    <property type="project" value="InterPro"/>
</dbReference>
<dbReference type="GO" id="GO:0004497">
    <property type="term" value="F:monooxygenase activity"/>
    <property type="evidence" value="ECO:0007669"/>
    <property type="project" value="UniProtKB-KW"/>
</dbReference>
<dbReference type="GO" id="GO:0005506">
    <property type="term" value="F:iron ion binding"/>
    <property type="evidence" value="ECO:0007669"/>
    <property type="project" value="InterPro"/>
</dbReference>
<dbReference type="Proteomes" id="UP000646244">
    <property type="component" value="Unassembled WGS sequence"/>
</dbReference>
<protein>
    <submittedName>
        <fullName evidence="8">Cytochrome P450</fullName>
    </submittedName>
</protein>
<evidence type="ECO:0000256" key="3">
    <source>
        <dbReference type="ARBA" id="ARBA00022723"/>
    </source>
</evidence>
<dbReference type="InterPro" id="IPR036396">
    <property type="entry name" value="Cyt_P450_sf"/>
</dbReference>
<dbReference type="Pfam" id="PF00067">
    <property type="entry name" value="p450"/>
    <property type="match status" value="1"/>
</dbReference>
<dbReference type="RefSeq" id="WP_190107805.1">
    <property type="nucleotide sequence ID" value="NZ_BMVB01000001.1"/>
</dbReference>
<dbReference type="PANTHER" id="PTHR46696:SF1">
    <property type="entry name" value="CYTOCHROME P450 YJIB-RELATED"/>
    <property type="match status" value="1"/>
</dbReference>
<dbReference type="FunFam" id="1.10.630.10:FF:000018">
    <property type="entry name" value="Cytochrome P450 monooxygenase"/>
    <property type="match status" value="1"/>
</dbReference>
<evidence type="ECO:0000256" key="7">
    <source>
        <dbReference type="RuleBase" id="RU000461"/>
    </source>
</evidence>
<keyword evidence="3 7" id="KW-0479">Metal-binding</keyword>
<dbReference type="InterPro" id="IPR017972">
    <property type="entry name" value="Cyt_P450_CS"/>
</dbReference>
<evidence type="ECO:0000256" key="2">
    <source>
        <dbReference type="ARBA" id="ARBA00022617"/>
    </source>
</evidence>
<dbReference type="SUPFAM" id="SSF48264">
    <property type="entry name" value="Cytochrome P450"/>
    <property type="match status" value="1"/>
</dbReference>
<sequence>MSTAPALEDLTPPGADFATDPHSLYAHLREQGPVHRIRTPDDRDAWLVVGHAEARAALTDPRLSNDIRNSADWDGDGGYAIGLNMLQTDPPDHTRLRRLVAKEFSPQRIAAMRPRIERIADGLLDALLPAGRADLVEDYALPLPLTVICELLGVPAADRAAFRDWSNEMVQPSSPEAAAAAAEAMTGYLGALIEAKRDTPEDDLLSALARSGGDDALSPAELLGMAFVLLVAGHEKTVNLISSGAHALLRHPDQLAALRADWSLLDGAVEEVLRYDCPVERAAYRYTTEPVDFGGTTVPAREAVIVVLAAAARDPRQFAAPDTFDIRRDARGHLAFGHGVHHCIGAPLARMEASIALKALLQRCPDLAFDCDPGRLTWRPSLALRGLLALPVRYTATGA</sequence>
<reference evidence="8" key="1">
    <citation type="journal article" date="2014" name="Int. J. Syst. Evol. Microbiol.">
        <title>Complete genome sequence of Corynebacterium casei LMG S-19264T (=DSM 44701T), isolated from a smear-ripened cheese.</title>
        <authorList>
            <consortium name="US DOE Joint Genome Institute (JGI-PGF)"/>
            <person name="Walter F."/>
            <person name="Albersmeier A."/>
            <person name="Kalinowski J."/>
            <person name="Ruckert C."/>
        </authorList>
    </citation>
    <scope>NUCLEOTIDE SEQUENCE</scope>
    <source>
        <strain evidence="8">JCM 4633</strain>
    </source>
</reference>
<evidence type="ECO:0000256" key="6">
    <source>
        <dbReference type="ARBA" id="ARBA00023033"/>
    </source>
</evidence>
<evidence type="ECO:0000256" key="5">
    <source>
        <dbReference type="ARBA" id="ARBA00023004"/>
    </source>
</evidence>
<dbReference type="Gene3D" id="1.10.630.10">
    <property type="entry name" value="Cytochrome P450"/>
    <property type="match status" value="1"/>
</dbReference>
<keyword evidence="4 7" id="KW-0560">Oxidoreductase</keyword>
<evidence type="ECO:0000256" key="1">
    <source>
        <dbReference type="ARBA" id="ARBA00010617"/>
    </source>
</evidence>
<dbReference type="PRINTS" id="PR00359">
    <property type="entry name" value="BP450"/>
</dbReference>
<dbReference type="PROSITE" id="PS00086">
    <property type="entry name" value="CYTOCHROME_P450"/>
    <property type="match status" value="1"/>
</dbReference>
<comment type="similarity">
    <text evidence="1 7">Belongs to the cytochrome P450 family.</text>
</comment>
<comment type="caution">
    <text evidence="8">The sequence shown here is derived from an EMBL/GenBank/DDBJ whole genome shotgun (WGS) entry which is preliminary data.</text>
</comment>
<evidence type="ECO:0000313" key="8">
    <source>
        <dbReference type="EMBL" id="GHC34246.1"/>
    </source>
</evidence>
<organism evidence="8 9">
    <name type="scientific">Streptomyces cinnamoneus</name>
    <name type="common">Streptoverticillium cinnamoneum</name>
    <dbReference type="NCBI Taxonomy" id="53446"/>
    <lineage>
        <taxon>Bacteria</taxon>
        <taxon>Bacillati</taxon>
        <taxon>Actinomycetota</taxon>
        <taxon>Actinomycetes</taxon>
        <taxon>Kitasatosporales</taxon>
        <taxon>Streptomycetaceae</taxon>
        <taxon>Streptomyces</taxon>
        <taxon>Streptomyces cinnamoneus group</taxon>
    </lineage>
</organism>
<keyword evidence="2 7" id="KW-0349">Heme</keyword>
<dbReference type="AlphaFoldDB" id="A0A918WEC2"/>